<organism evidence="2 3">
    <name type="scientific">Lasiosphaeria ovina</name>
    <dbReference type="NCBI Taxonomy" id="92902"/>
    <lineage>
        <taxon>Eukaryota</taxon>
        <taxon>Fungi</taxon>
        <taxon>Dikarya</taxon>
        <taxon>Ascomycota</taxon>
        <taxon>Pezizomycotina</taxon>
        <taxon>Sordariomycetes</taxon>
        <taxon>Sordariomycetidae</taxon>
        <taxon>Sordariales</taxon>
        <taxon>Lasiosphaeriaceae</taxon>
        <taxon>Lasiosphaeria</taxon>
    </lineage>
</organism>
<dbReference type="EMBL" id="JAULSN010000006">
    <property type="protein sequence ID" value="KAK3368933.1"/>
    <property type="molecule type" value="Genomic_DNA"/>
</dbReference>
<feature type="transmembrane region" description="Helical" evidence="1">
    <location>
        <begin position="91"/>
        <end position="110"/>
    </location>
</feature>
<evidence type="ECO:0000256" key="1">
    <source>
        <dbReference type="SAM" id="Phobius"/>
    </source>
</evidence>
<keyword evidence="1" id="KW-0812">Transmembrane</keyword>
<reference evidence="2" key="2">
    <citation type="submission" date="2023-06" db="EMBL/GenBank/DDBJ databases">
        <authorList>
            <consortium name="Lawrence Berkeley National Laboratory"/>
            <person name="Haridas S."/>
            <person name="Hensen N."/>
            <person name="Bonometti L."/>
            <person name="Westerberg I."/>
            <person name="Brannstrom I.O."/>
            <person name="Guillou S."/>
            <person name="Cros-Aarteil S."/>
            <person name="Calhoun S."/>
            <person name="Kuo A."/>
            <person name="Mondo S."/>
            <person name="Pangilinan J."/>
            <person name="Riley R."/>
            <person name="Labutti K."/>
            <person name="Andreopoulos B."/>
            <person name="Lipzen A."/>
            <person name="Chen C."/>
            <person name="Yanf M."/>
            <person name="Daum C."/>
            <person name="Ng V."/>
            <person name="Clum A."/>
            <person name="Steindorff A."/>
            <person name="Ohm R."/>
            <person name="Martin F."/>
            <person name="Silar P."/>
            <person name="Natvig D."/>
            <person name="Lalanne C."/>
            <person name="Gautier V."/>
            <person name="Ament-Velasquez S.L."/>
            <person name="Kruys A."/>
            <person name="Hutchinson M.I."/>
            <person name="Powell A.J."/>
            <person name="Barry K."/>
            <person name="Miller A.N."/>
            <person name="Grigoriev I.V."/>
            <person name="Debuchy R."/>
            <person name="Gladieux P."/>
            <person name="Thoren M.H."/>
            <person name="Johannesson H."/>
        </authorList>
    </citation>
    <scope>NUCLEOTIDE SEQUENCE</scope>
    <source>
        <strain evidence="2">CBS 958.72</strain>
    </source>
</reference>
<sequence>MACLAHKSRGIVSGFILFFYFFVLFSPPFPYLMRKEKRGPAIYTLFPFFLSLNIPRALSQPVGRSAITTTTIIIIQIVYGMFKKIYHEKSFFIPFFLFLLPFLLICTYFCHVT</sequence>
<dbReference type="AlphaFoldDB" id="A0AAE0K2M5"/>
<feature type="transmembrane region" description="Helical" evidence="1">
    <location>
        <begin position="12"/>
        <end position="33"/>
    </location>
</feature>
<reference evidence="2" key="1">
    <citation type="journal article" date="2023" name="Mol. Phylogenet. Evol.">
        <title>Genome-scale phylogeny and comparative genomics of the fungal order Sordariales.</title>
        <authorList>
            <person name="Hensen N."/>
            <person name="Bonometti L."/>
            <person name="Westerberg I."/>
            <person name="Brannstrom I.O."/>
            <person name="Guillou S."/>
            <person name="Cros-Aarteil S."/>
            <person name="Calhoun S."/>
            <person name="Haridas S."/>
            <person name="Kuo A."/>
            <person name="Mondo S."/>
            <person name="Pangilinan J."/>
            <person name="Riley R."/>
            <person name="LaButti K."/>
            <person name="Andreopoulos B."/>
            <person name="Lipzen A."/>
            <person name="Chen C."/>
            <person name="Yan M."/>
            <person name="Daum C."/>
            <person name="Ng V."/>
            <person name="Clum A."/>
            <person name="Steindorff A."/>
            <person name="Ohm R.A."/>
            <person name="Martin F."/>
            <person name="Silar P."/>
            <person name="Natvig D.O."/>
            <person name="Lalanne C."/>
            <person name="Gautier V."/>
            <person name="Ament-Velasquez S.L."/>
            <person name="Kruys A."/>
            <person name="Hutchinson M.I."/>
            <person name="Powell A.J."/>
            <person name="Barry K."/>
            <person name="Miller A.N."/>
            <person name="Grigoriev I.V."/>
            <person name="Debuchy R."/>
            <person name="Gladieux P."/>
            <person name="Hiltunen Thoren M."/>
            <person name="Johannesson H."/>
        </authorList>
    </citation>
    <scope>NUCLEOTIDE SEQUENCE</scope>
    <source>
        <strain evidence="2">CBS 958.72</strain>
    </source>
</reference>
<evidence type="ECO:0000313" key="3">
    <source>
        <dbReference type="Proteomes" id="UP001287356"/>
    </source>
</evidence>
<comment type="caution">
    <text evidence="2">The sequence shown here is derived from an EMBL/GenBank/DDBJ whole genome shotgun (WGS) entry which is preliminary data.</text>
</comment>
<keyword evidence="1" id="KW-1133">Transmembrane helix</keyword>
<feature type="transmembrane region" description="Helical" evidence="1">
    <location>
        <begin position="64"/>
        <end position="82"/>
    </location>
</feature>
<proteinExistence type="predicted"/>
<accession>A0AAE0K2M5</accession>
<keyword evidence="1" id="KW-0472">Membrane</keyword>
<name>A0AAE0K2M5_9PEZI</name>
<dbReference type="Proteomes" id="UP001287356">
    <property type="component" value="Unassembled WGS sequence"/>
</dbReference>
<protein>
    <submittedName>
        <fullName evidence="2">Uncharacterized protein</fullName>
    </submittedName>
</protein>
<gene>
    <name evidence="2" type="ORF">B0T24DRAFT_631104</name>
</gene>
<evidence type="ECO:0000313" key="2">
    <source>
        <dbReference type="EMBL" id="KAK3368933.1"/>
    </source>
</evidence>
<keyword evidence="3" id="KW-1185">Reference proteome</keyword>